<name>A0A1I7WRC0_HETBA</name>
<dbReference type="Proteomes" id="UP000095283">
    <property type="component" value="Unplaced"/>
</dbReference>
<dbReference type="AlphaFoldDB" id="A0A1I7WRC0"/>
<sequence>MMGREGIEIKEEITSPEKVERKSKIPRFAVIALDSNSNAGGLFNLLIEHGYLNVTFLNDLMEHPEVKLELSTKRTTLPTQLIHIGEIAQTSNSPVLIVNRTNGTSNTPCASYLTVASSEPISDVLSSKTPSPDTVQVVTTTNTPIVHSTPHAQTDIPIVNNAMRSKVLLKNIIRSNMANNDSMFLRLSNLTNHVRRHASVKQYQCVYCSYQHNEQAKVICFLNMFLIH</sequence>
<evidence type="ECO:0000313" key="1">
    <source>
        <dbReference type="Proteomes" id="UP000095283"/>
    </source>
</evidence>
<keyword evidence="1" id="KW-1185">Reference proteome</keyword>
<reference evidence="2" key="1">
    <citation type="submission" date="2016-11" db="UniProtKB">
        <authorList>
            <consortium name="WormBaseParasite"/>
        </authorList>
    </citation>
    <scope>IDENTIFICATION</scope>
</reference>
<accession>A0A1I7WRC0</accession>
<protein>
    <submittedName>
        <fullName evidence="2">Response regulatory domain-containing protein</fullName>
    </submittedName>
</protein>
<proteinExistence type="predicted"/>
<evidence type="ECO:0000313" key="2">
    <source>
        <dbReference type="WBParaSite" id="Hba_07649"/>
    </source>
</evidence>
<dbReference type="WBParaSite" id="Hba_07649">
    <property type="protein sequence ID" value="Hba_07649"/>
    <property type="gene ID" value="Hba_07649"/>
</dbReference>
<organism evidence="1 2">
    <name type="scientific">Heterorhabditis bacteriophora</name>
    <name type="common">Entomopathogenic nematode worm</name>
    <dbReference type="NCBI Taxonomy" id="37862"/>
    <lineage>
        <taxon>Eukaryota</taxon>
        <taxon>Metazoa</taxon>
        <taxon>Ecdysozoa</taxon>
        <taxon>Nematoda</taxon>
        <taxon>Chromadorea</taxon>
        <taxon>Rhabditida</taxon>
        <taxon>Rhabditina</taxon>
        <taxon>Rhabditomorpha</taxon>
        <taxon>Strongyloidea</taxon>
        <taxon>Heterorhabditidae</taxon>
        <taxon>Heterorhabditis</taxon>
    </lineage>
</organism>